<dbReference type="InterPro" id="IPR000182">
    <property type="entry name" value="GNAT_dom"/>
</dbReference>
<dbReference type="GO" id="GO:0008999">
    <property type="term" value="F:protein-N-terminal-alanine acetyltransferase activity"/>
    <property type="evidence" value="ECO:0007669"/>
    <property type="project" value="UniProtKB-EC"/>
</dbReference>
<evidence type="ECO:0000256" key="1">
    <source>
        <dbReference type="ARBA" id="ARBA00022679"/>
    </source>
</evidence>
<dbReference type="EC" id="2.3.1.267" evidence="5"/>
<dbReference type="InterPro" id="IPR051531">
    <property type="entry name" value="N-acetyltransferase"/>
</dbReference>
<dbReference type="Proteomes" id="UP000717624">
    <property type="component" value="Unassembled WGS sequence"/>
</dbReference>
<name>A0A939BT99_9BACL</name>
<reference evidence="5" key="1">
    <citation type="submission" date="2021-01" db="EMBL/GenBank/DDBJ databases">
        <title>Genomic Encyclopedia of Type Strains, Phase IV (KMG-IV): sequencing the most valuable type-strain genomes for metagenomic binning, comparative biology and taxonomic classification.</title>
        <authorList>
            <person name="Goeker M."/>
        </authorList>
    </citation>
    <scope>NUCLEOTIDE SEQUENCE</scope>
    <source>
        <strain evidence="5">DSM 25523</strain>
    </source>
</reference>
<evidence type="ECO:0000313" key="6">
    <source>
        <dbReference type="Proteomes" id="UP000717624"/>
    </source>
</evidence>
<dbReference type="EMBL" id="JAFBEB010000002">
    <property type="protein sequence ID" value="MBM7589264.1"/>
    <property type="molecule type" value="Genomic_DNA"/>
</dbReference>
<keyword evidence="6" id="KW-1185">Reference proteome</keyword>
<dbReference type="PANTHER" id="PTHR43792:SF8">
    <property type="entry name" value="[RIBOSOMAL PROTEIN US5]-ALANINE N-ACETYLTRANSFERASE"/>
    <property type="match status" value="1"/>
</dbReference>
<feature type="domain" description="N-acetyltransferase" evidence="4">
    <location>
        <begin position="8"/>
        <end position="173"/>
    </location>
</feature>
<comment type="caution">
    <text evidence="5">The sequence shown here is derived from an EMBL/GenBank/DDBJ whole genome shotgun (WGS) entry which is preliminary data.</text>
</comment>
<dbReference type="Pfam" id="PF13302">
    <property type="entry name" value="Acetyltransf_3"/>
    <property type="match status" value="1"/>
</dbReference>
<dbReference type="RefSeq" id="WP_204516995.1">
    <property type="nucleotide sequence ID" value="NZ_BAABIN010000015.1"/>
</dbReference>
<keyword evidence="1 5" id="KW-0808">Transferase</keyword>
<dbReference type="InterPro" id="IPR016181">
    <property type="entry name" value="Acyl_CoA_acyltransferase"/>
</dbReference>
<dbReference type="PANTHER" id="PTHR43792">
    <property type="entry name" value="GNAT FAMILY, PUTATIVE (AFU_ORTHOLOGUE AFUA_3G00765)-RELATED-RELATED"/>
    <property type="match status" value="1"/>
</dbReference>
<sequence>MLLQEQDIFIRPYELTDVAALLALRLRNRTFLEPFEPVRSDLFFTAEEQQKQVESARADFARGSAFAFAIFLTDNQQMIGRVALSNVVRGAWQNATIGYFLDQQHNGKGYMTQAVKLALRYAFREANLHRVQAAIMPRNLPSIKVVQKAGFRYEGTSLRYLLINGVWEDHHIYALTSEEWDGDESDLSYSI</sequence>
<protein>
    <submittedName>
        <fullName evidence="5">Ribosomal-protein-alanine N-acetyltransferase</fullName>
        <ecNumber evidence="5">2.3.1.267</ecNumber>
    </submittedName>
</protein>
<keyword evidence="2 5" id="KW-0012">Acyltransferase</keyword>
<accession>A0A939BT99</accession>
<dbReference type="PROSITE" id="PS51186">
    <property type="entry name" value="GNAT"/>
    <property type="match status" value="1"/>
</dbReference>
<evidence type="ECO:0000256" key="2">
    <source>
        <dbReference type="ARBA" id="ARBA00023315"/>
    </source>
</evidence>
<dbReference type="GO" id="GO:0005737">
    <property type="term" value="C:cytoplasm"/>
    <property type="evidence" value="ECO:0007669"/>
    <property type="project" value="TreeGrafter"/>
</dbReference>
<dbReference type="Gene3D" id="3.40.630.30">
    <property type="match status" value="1"/>
</dbReference>
<organism evidence="5 6">
    <name type="scientific">Brevibacillus fulvus</name>
    <dbReference type="NCBI Taxonomy" id="1125967"/>
    <lineage>
        <taxon>Bacteria</taxon>
        <taxon>Bacillati</taxon>
        <taxon>Bacillota</taxon>
        <taxon>Bacilli</taxon>
        <taxon>Bacillales</taxon>
        <taxon>Paenibacillaceae</taxon>
        <taxon>Brevibacillus</taxon>
    </lineage>
</organism>
<evidence type="ECO:0000256" key="3">
    <source>
        <dbReference type="ARBA" id="ARBA00038502"/>
    </source>
</evidence>
<evidence type="ECO:0000259" key="4">
    <source>
        <dbReference type="PROSITE" id="PS51186"/>
    </source>
</evidence>
<evidence type="ECO:0000313" key="5">
    <source>
        <dbReference type="EMBL" id="MBM7589264.1"/>
    </source>
</evidence>
<gene>
    <name evidence="5" type="ORF">JOD01_000862</name>
</gene>
<dbReference type="AlphaFoldDB" id="A0A939BT99"/>
<comment type="similarity">
    <text evidence="3">Belongs to the acetyltransferase family. RimJ subfamily.</text>
</comment>
<proteinExistence type="inferred from homology"/>
<dbReference type="SUPFAM" id="SSF55729">
    <property type="entry name" value="Acyl-CoA N-acyltransferases (Nat)"/>
    <property type="match status" value="1"/>
</dbReference>